<dbReference type="SUPFAM" id="SSF53335">
    <property type="entry name" value="S-adenosyl-L-methionine-dependent methyltransferases"/>
    <property type="match status" value="1"/>
</dbReference>
<sequence>MINKGGLYNLIYKITPPVIFSLVKDSKIYPGIKKLADKFLKKDNLIPTWNVVSDGIIKGRKLFIDPNGVWAEMVSGDYDNFFIEFLKRFDLKEEIIYDIGAHIGFSSMCFAELVGPSGKVIAFEPNIFNTERFEYILKENKDFDSIIKIHNIAISDKVGEEDFVFSDNIDNGTSSGSFINSSHTFFEKNTYESNIGFKRMKTKTVPIDLLKNIGIDEIPYLIKIDIEGAEYLALQGAREMLATHKPILLMEIHSIFNMLKVGEILHEFNYKVELLKEEKDGRCFISAV</sequence>
<organism evidence="2 3">
    <name type="scientific">Candidatus Magasanikbacteria bacterium CG_4_9_14_3_um_filter_32_9</name>
    <dbReference type="NCBI Taxonomy" id="1974644"/>
    <lineage>
        <taxon>Bacteria</taxon>
        <taxon>Candidatus Magasanikiibacteriota</taxon>
    </lineage>
</organism>
<dbReference type="Gene3D" id="3.40.50.150">
    <property type="entry name" value="Vaccinia Virus protein VP39"/>
    <property type="match status" value="1"/>
</dbReference>
<dbReference type="InterPro" id="IPR006342">
    <property type="entry name" value="FkbM_mtfrase"/>
</dbReference>
<dbReference type="NCBIfam" id="TIGR01444">
    <property type="entry name" value="fkbM_fam"/>
    <property type="match status" value="1"/>
</dbReference>
<accession>A0A2M7Z6F7</accession>
<dbReference type="EMBL" id="PFVJ01000059">
    <property type="protein sequence ID" value="PJA89707.1"/>
    <property type="molecule type" value="Genomic_DNA"/>
</dbReference>
<dbReference type="InterPro" id="IPR029063">
    <property type="entry name" value="SAM-dependent_MTases_sf"/>
</dbReference>
<gene>
    <name evidence="2" type="ORF">CO137_02845</name>
</gene>
<dbReference type="InterPro" id="IPR052514">
    <property type="entry name" value="SAM-dependent_MTase"/>
</dbReference>
<feature type="domain" description="Methyltransferase FkbM" evidence="1">
    <location>
        <begin position="98"/>
        <end position="271"/>
    </location>
</feature>
<protein>
    <recommendedName>
        <fullName evidence="1">Methyltransferase FkbM domain-containing protein</fullName>
    </recommendedName>
</protein>
<reference evidence="3" key="1">
    <citation type="submission" date="2017-09" db="EMBL/GenBank/DDBJ databases">
        <title>Depth-based differentiation of microbial function through sediment-hosted aquifers and enrichment of novel symbionts in the deep terrestrial subsurface.</title>
        <authorList>
            <person name="Probst A.J."/>
            <person name="Ladd B."/>
            <person name="Jarett J.K."/>
            <person name="Geller-Mcgrath D.E."/>
            <person name="Sieber C.M.K."/>
            <person name="Emerson J.B."/>
            <person name="Anantharaman K."/>
            <person name="Thomas B.C."/>
            <person name="Malmstrom R."/>
            <person name="Stieglmeier M."/>
            <person name="Klingl A."/>
            <person name="Woyke T."/>
            <person name="Ryan C.M."/>
            <person name="Banfield J.F."/>
        </authorList>
    </citation>
    <scope>NUCLEOTIDE SEQUENCE [LARGE SCALE GENOMIC DNA]</scope>
</reference>
<comment type="caution">
    <text evidence="2">The sequence shown here is derived from an EMBL/GenBank/DDBJ whole genome shotgun (WGS) entry which is preliminary data.</text>
</comment>
<dbReference type="AlphaFoldDB" id="A0A2M7Z6F7"/>
<evidence type="ECO:0000313" key="3">
    <source>
        <dbReference type="Proteomes" id="UP000230843"/>
    </source>
</evidence>
<dbReference type="Proteomes" id="UP000230843">
    <property type="component" value="Unassembled WGS sequence"/>
</dbReference>
<dbReference type="PANTHER" id="PTHR34203:SF15">
    <property type="entry name" value="SLL1173 PROTEIN"/>
    <property type="match status" value="1"/>
</dbReference>
<proteinExistence type="predicted"/>
<evidence type="ECO:0000259" key="1">
    <source>
        <dbReference type="Pfam" id="PF05050"/>
    </source>
</evidence>
<name>A0A2M7Z6F7_9BACT</name>
<dbReference type="PANTHER" id="PTHR34203">
    <property type="entry name" value="METHYLTRANSFERASE, FKBM FAMILY PROTEIN"/>
    <property type="match status" value="1"/>
</dbReference>
<dbReference type="Pfam" id="PF05050">
    <property type="entry name" value="Methyltransf_21"/>
    <property type="match status" value="1"/>
</dbReference>
<evidence type="ECO:0000313" key="2">
    <source>
        <dbReference type="EMBL" id="PJA89707.1"/>
    </source>
</evidence>